<gene>
    <name evidence="1" type="ORF">L3Q82_020458</name>
</gene>
<comment type="caution">
    <text evidence="1">The sequence shown here is derived from an EMBL/GenBank/DDBJ whole genome shotgun (WGS) entry which is preliminary data.</text>
</comment>
<proteinExistence type="predicted"/>
<organism evidence="1 2">
    <name type="scientific">Scortum barcoo</name>
    <name type="common">barcoo grunter</name>
    <dbReference type="NCBI Taxonomy" id="214431"/>
    <lineage>
        <taxon>Eukaryota</taxon>
        <taxon>Metazoa</taxon>
        <taxon>Chordata</taxon>
        <taxon>Craniata</taxon>
        <taxon>Vertebrata</taxon>
        <taxon>Euteleostomi</taxon>
        <taxon>Actinopterygii</taxon>
        <taxon>Neopterygii</taxon>
        <taxon>Teleostei</taxon>
        <taxon>Neoteleostei</taxon>
        <taxon>Acanthomorphata</taxon>
        <taxon>Eupercaria</taxon>
        <taxon>Centrarchiformes</taxon>
        <taxon>Terapontoidei</taxon>
        <taxon>Terapontidae</taxon>
        <taxon>Scortum</taxon>
    </lineage>
</organism>
<dbReference type="EMBL" id="CM041554">
    <property type="protein sequence ID" value="KAI3351614.1"/>
    <property type="molecule type" value="Genomic_DNA"/>
</dbReference>
<protein>
    <submittedName>
        <fullName evidence="1">Uncharacterized protein</fullName>
    </submittedName>
</protein>
<accession>A0ACB8V7X5</accession>
<evidence type="ECO:0000313" key="1">
    <source>
        <dbReference type="EMBL" id="KAI3351614.1"/>
    </source>
</evidence>
<evidence type="ECO:0000313" key="2">
    <source>
        <dbReference type="Proteomes" id="UP000831701"/>
    </source>
</evidence>
<keyword evidence="2" id="KW-1185">Reference proteome</keyword>
<sequence length="1253" mass="140242">MKSFRSLCFQAICLCIQLSVCLLGSRTSLWGKKIQFKVFPCLWQLQPDVIPPLEELTVCMLLRLDLRTKWTGFIYKPPGGQHIELGIQGTGTQLLVWLFGEELQVERELTLHEWHSLCLTWSGRAQRLQVYLNGTSLHKKSLNPNLFQQLAQNGTLTLGVSHYVDANGKVHLETGADLLGEISLFRIWAREWSPEELRVQSCADGGVVSWDTRQWKYSCPPQPDNNLHCAWSLYKIKMWTTIVHATQPENCSVHLEEVTRNWVWKISEYVLESIFPRNLFVHDIFVSSESHTYDPVNSSASLHVQQPQGSGASSYSTCDKCFGCEAYVTVDPAASVEVVQENIAALLNLTFSNDFLTLTANSISILPVGRFPAVTETPPTVTPPGERAKKDKTMSMKSAGDLQHYGMIKPLTNWCICPTQSLPAQSANISTTGEPLDLNRTAVRPDTFFRVNMSLSMTGSPTKPKDVIEKWVKEQLEVNRTMIVLNVIIKEDTSRNMEQYNGLMGFGAQTHRYYCTFHVQEYNMNSVAEIKNLINAALTAKYENDSITIQTTDLAIKHIELENCPEETTSTVYGEYIWPMAFPQVNQEMGCRKPLSERAYRLCKLDIETDTTSWADPDMTNCKLVVTIPDLDNINVTTGNAAEVVDMIKDLVDVQLGNSTVLSSSELDTVMEKLSQVVDISIVKPAVGANIFNIVADILLSKTDMTPVSDTVLNLTDRMGNNMDFQDESVSLTAPLLALSMVNVYPDEFSGLTFGVSAISSMLNPKIFLNQSFMNVPLPDTVATISLPSALNNFLPPGEGNKTRLQFNFYATEELFQDPYISNATQNSWTLNSYIVSASINNSQVSNLADRVVVTLSHQRPRQQEDKVQCMFWDFQKYDGQGGWNSRGCETQSISPNRTSCLCDHLTHFAVLLDVSRGSTSESPILTVFSYLGCGISSISLGITLLTYIVFEKLRQDYPSKILINLSAALLGLNMLFLLNSWLSSFSNYGLCIATAATLHYFLLASFTWMGLEAVHMYLALVKVFNTYYPSYILKFCAVGWGVPLVMISLVLVIDKDAYGSIASEEASVALESTDQFCWLQNDVFFYVTVVAFFLLIVLCNISVFIVVLVQIRQMRANKPSAKSRGSLHDLRAVASLTVLLGLTWTMGFFSFGPGRVVMLYLFSIFNSLQGFFVFLFHCLMKENVRKQWRIHLCCGRFRLRDYSDWTRSVTVGGFHKKNHLVNSDSVTSDNTSTTRKVSDSSTGSAPNHHKGA</sequence>
<reference evidence="1" key="1">
    <citation type="submission" date="2022-04" db="EMBL/GenBank/DDBJ databases">
        <title>Jade perch genome.</title>
        <authorList>
            <person name="Chao B."/>
        </authorList>
    </citation>
    <scope>NUCLEOTIDE SEQUENCE</scope>
    <source>
        <strain evidence="1">CB-2022</strain>
    </source>
</reference>
<name>A0ACB8V7X5_9TELE</name>
<dbReference type="Proteomes" id="UP000831701">
    <property type="component" value="Chromosome 24"/>
</dbReference>